<accession>A0A0C1R1S6</accession>
<keyword evidence="2" id="KW-1185">Reference proteome</keyword>
<evidence type="ECO:0000313" key="2">
    <source>
        <dbReference type="Proteomes" id="UP000031258"/>
    </source>
</evidence>
<organism evidence="1 2">
    <name type="scientific">Candidatus Jidaibacter acanthamoebae</name>
    <dbReference type="NCBI Taxonomy" id="86105"/>
    <lineage>
        <taxon>Bacteria</taxon>
        <taxon>Pseudomonadati</taxon>
        <taxon>Pseudomonadota</taxon>
        <taxon>Alphaproteobacteria</taxon>
        <taxon>Rickettsiales</taxon>
        <taxon>Candidatus Midichloriaceae</taxon>
        <taxon>Candidatus Jidaibacter</taxon>
    </lineage>
</organism>
<dbReference type="Proteomes" id="UP000031258">
    <property type="component" value="Unassembled WGS sequence"/>
</dbReference>
<evidence type="ECO:0000313" key="1">
    <source>
        <dbReference type="EMBL" id="KIE06220.1"/>
    </source>
</evidence>
<dbReference type="STRING" id="86105.NF27_BA00030"/>
<name>A0A0C1R1S6_9RICK</name>
<gene>
    <name evidence="1" type="ORF">NF27_BA00030</name>
</gene>
<sequence>MSSESIESIILVYKEGVWPSALTQEDLVAARALLRDPKITVEDAERRFCKYPLLLFIATYPEERVLLMNIHILIKVILIP</sequence>
<reference evidence="1 2" key="1">
    <citation type="submission" date="2014-11" db="EMBL/GenBank/DDBJ databases">
        <title>A Rickettsiales Symbiont of Amoebae With Ancient Features.</title>
        <authorList>
            <person name="Schulz F."/>
            <person name="Martijn J."/>
            <person name="Wascher F."/>
            <person name="Kostanjsek R."/>
            <person name="Ettema T.J."/>
            <person name="Horn M."/>
        </authorList>
    </citation>
    <scope>NUCLEOTIDE SEQUENCE [LARGE SCALE GENOMIC DNA]</scope>
    <source>
        <strain evidence="1 2">UWC36</strain>
    </source>
</reference>
<comment type="caution">
    <text evidence="1">The sequence shown here is derived from an EMBL/GenBank/DDBJ whole genome shotgun (WGS) entry which is preliminary data.</text>
</comment>
<protein>
    <submittedName>
        <fullName evidence="1">Uncharacterized protein</fullName>
    </submittedName>
</protein>
<dbReference type="AlphaFoldDB" id="A0A0C1R1S6"/>
<dbReference type="EMBL" id="JSWE01000026">
    <property type="protein sequence ID" value="KIE06220.1"/>
    <property type="molecule type" value="Genomic_DNA"/>
</dbReference>
<proteinExistence type="predicted"/>
<dbReference type="RefSeq" id="WP_039454586.1">
    <property type="nucleotide sequence ID" value="NZ_JSWE01000026.1"/>
</dbReference>